<name>A0ABR2R466_9ROSI</name>
<dbReference type="PANTHER" id="PTHR33156:SF37">
    <property type="entry name" value="PROTEIN NUCLEAR FUSION DEFECTIVE 6, CHLOROPLASTIC_MITOCHONDRIAL"/>
    <property type="match status" value="1"/>
</dbReference>
<dbReference type="EMBL" id="JBBPBN010000026">
    <property type="protein sequence ID" value="KAK9007610.1"/>
    <property type="molecule type" value="Genomic_DNA"/>
</dbReference>
<proteinExistence type="predicted"/>
<evidence type="ECO:0000313" key="1">
    <source>
        <dbReference type="EMBL" id="KAK9007610.1"/>
    </source>
</evidence>
<protein>
    <submittedName>
        <fullName evidence="1">Uncharacterized protein</fullName>
    </submittedName>
</protein>
<reference evidence="1 2" key="1">
    <citation type="journal article" date="2024" name="G3 (Bethesda)">
        <title>Genome assembly of Hibiscus sabdariffa L. provides insights into metabolisms of medicinal natural products.</title>
        <authorList>
            <person name="Kim T."/>
        </authorList>
    </citation>
    <scope>NUCLEOTIDE SEQUENCE [LARGE SCALE GENOMIC DNA]</scope>
    <source>
        <strain evidence="1">TK-2024</strain>
        <tissue evidence="1">Old leaves</tissue>
    </source>
</reference>
<organism evidence="1 2">
    <name type="scientific">Hibiscus sabdariffa</name>
    <name type="common">roselle</name>
    <dbReference type="NCBI Taxonomy" id="183260"/>
    <lineage>
        <taxon>Eukaryota</taxon>
        <taxon>Viridiplantae</taxon>
        <taxon>Streptophyta</taxon>
        <taxon>Embryophyta</taxon>
        <taxon>Tracheophyta</taxon>
        <taxon>Spermatophyta</taxon>
        <taxon>Magnoliopsida</taxon>
        <taxon>eudicotyledons</taxon>
        <taxon>Gunneridae</taxon>
        <taxon>Pentapetalae</taxon>
        <taxon>rosids</taxon>
        <taxon>malvids</taxon>
        <taxon>Malvales</taxon>
        <taxon>Malvaceae</taxon>
        <taxon>Malvoideae</taxon>
        <taxon>Hibiscus</taxon>
    </lineage>
</organism>
<gene>
    <name evidence="1" type="ORF">V6N11_074530</name>
</gene>
<keyword evidence="2" id="KW-1185">Reference proteome</keyword>
<accession>A0ABR2R466</accession>
<dbReference type="InterPro" id="IPR043459">
    <property type="entry name" value="NFD6/NOXY2-like"/>
</dbReference>
<comment type="caution">
    <text evidence="1">The sequence shown here is derived from an EMBL/GenBank/DDBJ whole genome shotgun (WGS) entry which is preliminary data.</text>
</comment>
<evidence type="ECO:0000313" key="2">
    <source>
        <dbReference type="Proteomes" id="UP001396334"/>
    </source>
</evidence>
<dbReference type="Proteomes" id="UP001396334">
    <property type="component" value="Unassembled WGS sequence"/>
</dbReference>
<dbReference type="PANTHER" id="PTHR33156">
    <property type="entry name" value="OS02G0230000 PROTEIN"/>
    <property type="match status" value="1"/>
</dbReference>
<sequence length="185" mass="20224">MASFCRSAIMAGSRSLSVRPKALTLKNLSPKSISSPSSSPSTRALPCASRILSALGGVESMMPLHSAIASARLQSSIAVDSSCWSWLSQVFNQFQSDVLDLAYPEPRMLLWISLYTLSTLQFLGDRVRTSTVPNLTGLHSASSSICPSPFSSPFMANSCISHLFARTVFYLWQKIVRVCMCFNMK</sequence>